<feature type="compositionally biased region" description="Low complexity" evidence="5">
    <location>
        <begin position="1"/>
        <end position="26"/>
    </location>
</feature>
<dbReference type="PANTHER" id="PTHR36175:SF1">
    <property type="entry name" value="CYANOPHYCINASE"/>
    <property type="match status" value="1"/>
</dbReference>
<feature type="region of interest" description="Disordered" evidence="5">
    <location>
        <begin position="1"/>
        <end position="47"/>
    </location>
</feature>
<dbReference type="PANTHER" id="PTHR36175">
    <property type="entry name" value="CYANOPHYCINASE"/>
    <property type="match status" value="1"/>
</dbReference>
<reference evidence="6" key="1">
    <citation type="submission" date="2021-08" db="EMBL/GenBank/DDBJ databases">
        <authorList>
            <person name="Stevens D.C."/>
        </authorList>
    </citation>
    <scope>NUCLEOTIDE SEQUENCE</scope>
    <source>
        <strain evidence="6">DSM 53165</strain>
    </source>
</reference>
<evidence type="ECO:0000313" key="7">
    <source>
        <dbReference type="Proteomes" id="UP001139031"/>
    </source>
</evidence>
<evidence type="ECO:0000256" key="4">
    <source>
        <dbReference type="ARBA" id="ARBA00022825"/>
    </source>
</evidence>
<organism evidence="6 7">
    <name type="scientific">Nannocystis pusilla</name>
    <dbReference type="NCBI Taxonomy" id="889268"/>
    <lineage>
        <taxon>Bacteria</taxon>
        <taxon>Pseudomonadati</taxon>
        <taxon>Myxococcota</taxon>
        <taxon>Polyangia</taxon>
        <taxon>Nannocystales</taxon>
        <taxon>Nannocystaceae</taxon>
        <taxon>Nannocystis</taxon>
    </lineage>
</organism>
<proteinExistence type="inferred from homology"/>
<evidence type="ECO:0000256" key="2">
    <source>
        <dbReference type="ARBA" id="ARBA00022670"/>
    </source>
</evidence>
<accession>A0ABS7TR17</accession>
<dbReference type="CDD" id="cd03145">
    <property type="entry name" value="GAT1_cyanophycinase"/>
    <property type="match status" value="1"/>
</dbReference>
<comment type="similarity">
    <text evidence="1">Belongs to the peptidase S51 family.</text>
</comment>
<dbReference type="Pfam" id="PF03575">
    <property type="entry name" value="Peptidase_S51"/>
    <property type="match status" value="1"/>
</dbReference>
<dbReference type="SUPFAM" id="SSF52317">
    <property type="entry name" value="Class I glutamine amidotransferase-like"/>
    <property type="match status" value="1"/>
</dbReference>
<sequence>MTDVTGSSGQTTTTSTTSTSVDTGTSEGEDLPPPKPDALTHWVTGDPADADVSPTGPGLILMGGSTDVDAAFTWQTQYLAGGDVVVLRASGADGYNDYLFSAIGGVDSVETLRVDTPALAHEPYVAWTIAHAEAVFIAGGDQAVYMTAWKDTPVEAALMHVYARGGVIGGTSAGLAVLGEFVYAAYNDSVIEDEALLDPYNMYMTMDRDFLALPPLAGVVTDSHFTARRRLCRLIGFVARIVEDGWAPQVLGIGVDKETALVIGPDLVGEVLGAGDVHLLHSNGPPQLCTAGEPLAYAELEWYTLAPGATVTLPTGAPAGPPTLLSATDGALTPAYDCAE</sequence>
<dbReference type="Proteomes" id="UP001139031">
    <property type="component" value="Unassembled WGS sequence"/>
</dbReference>
<comment type="caution">
    <text evidence="6">The sequence shown here is derived from an EMBL/GenBank/DDBJ whole genome shotgun (WGS) entry which is preliminary data.</text>
</comment>
<gene>
    <name evidence="6" type="ORF">K7C98_15080</name>
</gene>
<evidence type="ECO:0000256" key="3">
    <source>
        <dbReference type="ARBA" id="ARBA00022801"/>
    </source>
</evidence>
<dbReference type="InterPro" id="IPR005320">
    <property type="entry name" value="Peptidase_S51"/>
</dbReference>
<dbReference type="Gene3D" id="3.40.50.880">
    <property type="match status" value="1"/>
</dbReference>
<name>A0ABS7TR17_9BACT</name>
<keyword evidence="2" id="KW-0645">Protease</keyword>
<keyword evidence="4" id="KW-0720">Serine protease</keyword>
<dbReference type="EMBL" id="JAIRAU010000018">
    <property type="protein sequence ID" value="MBZ5710582.1"/>
    <property type="molecule type" value="Genomic_DNA"/>
</dbReference>
<evidence type="ECO:0000256" key="5">
    <source>
        <dbReference type="SAM" id="MobiDB-lite"/>
    </source>
</evidence>
<keyword evidence="3" id="KW-0378">Hydrolase</keyword>
<keyword evidence="7" id="KW-1185">Reference proteome</keyword>
<evidence type="ECO:0000256" key="1">
    <source>
        <dbReference type="ARBA" id="ARBA00006534"/>
    </source>
</evidence>
<protein>
    <submittedName>
        <fullName evidence="6">Cyanophycinase</fullName>
    </submittedName>
</protein>
<dbReference type="InterPro" id="IPR029062">
    <property type="entry name" value="Class_I_gatase-like"/>
</dbReference>
<dbReference type="RefSeq" id="WP_224192351.1">
    <property type="nucleotide sequence ID" value="NZ_JAIRAU010000018.1"/>
</dbReference>
<evidence type="ECO:0000313" key="6">
    <source>
        <dbReference type="EMBL" id="MBZ5710582.1"/>
    </source>
</evidence>